<dbReference type="OMA" id="CAYGHKE"/>
<keyword evidence="6 10" id="KW-0560">Oxidoreductase</keyword>
<dbReference type="RefSeq" id="XP_003118024.2">
    <property type="nucleotide sequence ID" value="XM_003117976.2"/>
</dbReference>
<evidence type="ECO:0000256" key="10">
    <source>
        <dbReference type="RuleBase" id="RU000461"/>
    </source>
</evidence>
<comment type="similarity">
    <text evidence="3 10">Belongs to the cytochrome P450 family.</text>
</comment>
<reference evidence="11" key="1">
    <citation type="submission" date="2007-07" db="EMBL/GenBank/DDBJ databases">
        <title>PCAP assembly of the Caenorhabditis remanei genome.</title>
        <authorList>
            <consortium name="The Caenorhabditis remanei Sequencing Consortium"/>
            <person name="Wilson R.K."/>
        </authorList>
    </citation>
    <scope>NUCLEOTIDE SEQUENCE [LARGE SCALE GENOMIC DNA]</scope>
    <source>
        <strain evidence="11">PB4641</strain>
    </source>
</reference>
<evidence type="ECO:0000256" key="3">
    <source>
        <dbReference type="ARBA" id="ARBA00010617"/>
    </source>
</evidence>
<sequence>MPFDFIFNFLTNHSLSFSNPSTHLSYFGSRIICYHLPHNSHRNLSYRSILFLLTIDTLICQNCLLNQQLYASALLHSKSMILLFSLPIIVLAYVLCRNIKLYYDLHRRGLNPQFDIFGIKGLMWLDSSAAHENFTRMCSVIGDKTFSVLRGATPVVVTNDVDLIHAISTEHFDCFHSRIPEVLSDDPITSENIHMFSAKGERWKRLRTLTSYGLSTVKLKLLFPTIETCVSEFLDHVNSLSNGHSVVINHSHSLFQNHTSYVLARCAYGHKEKNHRVNNFLGVFSNAFGAFSDFQKSTAEKITYFFPEMRLIFKNSFVGHFLQSANQQKFLDYLLHLISRFRSRTINENNNKPSEKEPDNYSLLEFFFDHHNEKKLVEKAEGQIDMKKVKVEKSISYQEITAQCKFLSVAGFDTTANTLTLLFNFLAHNPKIQDRIFNEEIKSHSDKIDFETVCSLPLLQNCIFETLRLFPHASPLQTRICTEPLQIGKYEFSENIQVVINPWGPHHDRDIWGDDVDCFRPSRFEKLTEQQRKAFMPFGVGPRQCVGMRFALLELKTTAFRMLQKYVVKTTLPVNDSHGKMVNMTVRDTGTIWPTDKLGIILTKRNT</sequence>
<dbReference type="Gene3D" id="1.10.630.10">
    <property type="entry name" value="Cytochrome P450"/>
    <property type="match status" value="1"/>
</dbReference>
<protein>
    <submittedName>
        <fullName evidence="11">CRE-CYP-43A1 protein</fullName>
    </submittedName>
</protein>
<evidence type="ECO:0000313" key="12">
    <source>
        <dbReference type="Proteomes" id="UP000008281"/>
    </source>
</evidence>
<dbReference type="Proteomes" id="UP000008281">
    <property type="component" value="Unassembled WGS sequence"/>
</dbReference>
<keyword evidence="8 10" id="KW-0503">Monooxygenase</keyword>
<dbReference type="InterPro" id="IPR036396">
    <property type="entry name" value="Cyt_P450_sf"/>
</dbReference>
<dbReference type="PANTHER" id="PTHR24292">
    <property type="entry name" value="CYTOCHROME P450"/>
    <property type="match status" value="1"/>
</dbReference>
<keyword evidence="7 9" id="KW-0408">Iron</keyword>
<dbReference type="HOGENOM" id="CLU_001570_5_2_1"/>
<dbReference type="GO" id="GO:0005789">
    <property type="term" value="C:endoplasmic reticulum membrane"/>
    <property type="evidence" value="ECO:0007669"/>
    <property type="project" value="UniProtKB-SubCell"/>
</dbReference>
<dbReference type="GO" id="GO:0016705">
    <property type="term" value="F:oxidoreductase activity, acting on paired donors, with incorporation or reduction of molecular oxygen"/>
    <property type="evidence" value="ECO:0007669"/>
    <property type="project" value="InterPro"/>
</dbReference>
<proteinExistence type="inferred from homology"/>
<dbReference type="InterPro" id="IPR017972">
    <property type="entry name" value="Cyt_P450_CS"/>
</dbReference>
<feature type="binding site" description="axial binding residue" evidence="9">
    <location>
        <position position="545"/>
    </location>
    <ligand>
        <name>heme</name>
        <dbReference type="ChEBI" id="CHEBI:30413"/>
    </ligand>
    <ligandPart>
        <name>Fe</name>
        <dbReference type="ChEBI" id="CHEBI:18248"/>
    </ligandPart>
</feature>
<dbReference type="GeneID" id="9822067"/>
<dbReference type="InterPro" id="IPR001128">
    <property type="entry name" value="Cyt_P450"/>
</dbReference>
<keyword evidence="4 9" id="KW-0349">Heme</keyword>
<evidence type="ECO:0000256" key="4">
    <source>
        <dbReference type="ARBA" id="ARBA00022617"/>
    </source>
</evidence>
<gene>
    <name evidence="11" type="primary">Cre-cyp-43A1</name>
    <name evidence="11" type="ORF">CRE_00700</name>
</gene>
<dbReference type="PRINTS" id="PR00385">
    <property type="entry name" value="P450"/>
</dbReference>
<evidence type="ECO:0000256" key="1">
    <source>
        <dbReference type="ARBA" id="ARBA00001971"/>
    </source>
</evidence>
<dbReference type="eggNOG" id="KOG0158">
    <property type="taxonomic scope" value="Eukaryota"/>
</dbReference>
<evidence type="ECO:0000256" key="7">
    <source>
        <dbReference type="ARBA" id="ARBA00023004"/>
    </source>
</evidence>
<dbReference type="Pfam" id="PF00067">
    <property type="entry name" value="p450"/>
    <property type="match status" value="1"/>
</dbReference>
<dbReference type="OrthoDB" id="2789670at2759"/>
<evidence type="ECO:0000256" key="5">
    <source>
        <dbReference type="ARBA" id="ARBA00022723"/>
    </source>
</evidence>
<dbReference type="KEGG" id="crq:GCK72_024463"/>
<dbReference type="EMBL" id="DS268407">
    <property type="protein sequence ID" value="EFO82622.1"/>
    <property type="molecule type" value="Genomic_DNA"/>
</dbReference>
<dbReference type="PRINTS" id="PR00465">
    <property type="entry name" value="EP450IV"/>
</dbReference>
<evidence type="ECO:0000256" key="2">
    <source>
        <dbReference type="ARBA" id="ARBA00003690"/>
    </source>
</evidence>
<accession>E3LDW0</accession>
<evidence type="ECO:0000256" key="8">
    <source>
        <dbReference type="ARBA" id="ARBA00023033"/>
    </source>
</evidence>
<dbReference type="InterPro" id="IPR002403">
    <property type="entry name" value="Cyt_P450_E_grp-IV"/>
</dbReference>
<dbReference type="AlphaFoldDB" id="E3LDW0"/>
<comment type="function">
    <text evidence="2">May be involved in the metabolism of insect hormones and in the breakdown of synthetic insecticides.</text>
</comment>
<dbReference type="InterPro" id="IPR050476">
    <property type="entry name" value="Insect_CytP450_Detox"/>
</dbReference>
<dbReference type="STRING" id="31234.E3LDW0"/>
<evidence type="ECO:0000313" key="11">
    <source>
        <dbReference type="EMBL" id="EFO82622.1"/>
    </source>
</evidence>
<dbReference type="GO" id="GO:0005506">
    <property type="term" value="F:iron ion binding"/>
    <property type="evidence" value="ECO:0007669"/>
    <property type="project" value="InterPro"/>
</dbReference>
<dbReference type="SUPFAM" id="SSF48264">
    <property type="entry name" value="Cytochrome P450"/>
    <property type="match status" value="1"/>
</dbReference>
<organism evidence="12">
    <name type="scientific">Caenorhabditis remanei</name>
    <name type="common">Caenorhabditis vulgaris</name>
    <dbReference type="NCBI Taxonomy" id="31234"/>
    <lineage>
        <taxon>Eukaryota</taxon>
        <taxon>Metazoa</taxon>
        <taxon>Ecdysozoa</taxon>
        <taxon>Nematoda</taxon>
        <taxon>Chromadorea</taxon>
        <taxon>Rhabditida</taxon>
        <taxon>Rhabditina</taxon>
        <taxon>Rhabditomorpha</taxon>
        <taxon>Rhabditoidea</taxon>
        <taxon>Rhabditidae</taxon>
        <taxon>Peloderinae</taxon>
        <taxon>Caenorhabditis</taxon>
    </lineage>
</organism>
<evidence type="ECO:0000256" key="9">
    <source>
        <dbReference type="PIRSR" id="PIRSR602403-1"/>
    </source>
</evidence>
<dbReference type="CTD" id="9822067"/>
<dbReference type="PANTHER" id="PTHR24292:SF98">
    <property type="entry name" value="CYTOCHROME P450"/>
    <property type="match status" value="1"/>
</dbReference>
<dbReference type="PROSITE" id="PS00086">
    <property type="entry name" value="CYTOCHROME_P450"/>
    <property type="match status" value="1"/>
</dbReference>
<comment type="cofactor">
    <cofactor evidence="1 9">
        <name>heme</name>
        <dbReference type="ChEBI" id="CHEBI:30413"/>
    </cofactor>
</comment>
<keyword evidence="12" id="KW-1185">Reference proteome</keyword>
<name>E3LDW0_CAERE</name>
<keyword evidence="5 9" id="KW-0479">Metal-binding</keyword>
<dbReference type="GO" id="GO:0020037">
    <property type="term" value="F:heme binding"/>
    <property type="evidence" value="ECO:0007669"/>
    <property type="project" value="InterPro"/>
</dbReference>
<dbReference type="GO" id="GO:0004497">
    <property type="term" value="F:monooxygenase activity"/>
    <property type="evidence" value="ECO:0007669"/>
    <property type="project" value="UniProtKB-KW"/>
</dbReference>
<evidence type="ECO:0000256" key="6">
    <source>
        <dbReference type="ARBA" id="ARBA00023002"/>
    </source>
</evidence>